<feature type="domain" description="Histidine kinase N-terminal 7TM region" evidence="3">
    <location>
        <begin position="8"/>
        <end position="230"/>
    </location>
</feature>
<keyword evidence="1" id="KW-1133">Transmembrane helix</keyword>
<dbReference type="SUPFAM" id="SSF55785">
    <property type="entry name" value="PYP-like sensor domain (PAS domain)"/>
    <property type="match status" value="1"/>
</dbReference>
<dbReference type="Proteomes" id="UP000178602">
    <property type="component" value="Unassembled WGS sequence"/>
</dbReference>
<feature type="transmembrane region" description="Helical" evidence="1">
    <location>
        <begin position="200"/>
        <end position="220"/>
    </location>
</feature>
<dbReference type="Gene3D" id="3.30.450.20">
    <property type="entry name" value="PAS domain"/>
    <property type="match status" value="1"/>
</dbReference>
<evidence type="ECO:0000259" key="2">
    <source>
        <dbReference type="Pfam" id="PF13426"/>
    </source>
</evidence>
<proteinExistence type="predicted"/>
<dbReference type="Pfam" id="PF13426">
    <property type="entry name" value="PAS_9"/>
    <property type="match status" value="1"/>
</dbReference>
<evidence type="ECO:0000259" key="3">
    <source>
        <dbReference type="Pfam" id="PF16927"/>
    </source>
</evidence>
<comment type="caution">
    <text evidence="4">The sequence shown here is derived from an EMBL/GenBank/DDBJ whole genome shotgun (WGS) entry which is preliminary data.</text>
</comment>
<feature type="transmembrane region" description="Helical" evidence="1">
    <location>
        <begin position="135"/>
        <end position="158"/>
    </location>
</feature>
<feature type="transmembrane region" description="Helical" evidence="1">
    <location>
        <begin position="98"/>
        <end position="115"/>
    </location>
</feature>
<dbReference type="Pfam" id="PF16927">
    <property type="entry name" value="HisKA_7TM"/>
    <property type="match status" value="1"/>
</dbReference>
<gene>
    <name evidence="4" type="ORF">A3K49_05515</name>
</gene>
<feature type="transmembrane region" description="Helical" evidence="1">
    <location>
        <begin position="170"/>
        <end position="188"/>
    </location>
</feature>
<dbReference type="InterPro" id="IPR000014">
    <property type="entry name" value="PAS"/>
</dbReference>
<dbReference type="AlphaFoldDB" id="A0A1F4T6P4"/>
<feature type="transmembrane region" description="Helical" evidence="1">
    <location>
        <begin position="66"/>
        <end position="86"/>
    </location>
</feature>
<evidence type="ECO:0008006" key="6">
    <source>
        <dbReference type="Google" id="ProtNLM"/>
    </source>
</evidence>
<evidence type="ECO:0000313" key="5">
    <source>
        <dbReference type="Proteomes" id="UP000178602"/>
    </source>
</evidence>
<feature type="domain" description="PAS" evidence="2">
    <location>
        <begin position="242"/>
        <end position="342"/>
    </location>
</feature>
<feature type="transmembrane region" description="Helical" evidence="1">
    <location>
        <begin position="6"/>
        <end position="22"/>
    </location>
</feature>
<name>A0A1F4T6P4_UNCSA</name>
<evidence type="ECO:0000313" key="4">
    <source>
        <dbReference type="EMBL" id="OGC28412.1"/>
    </source>
</evidence>
<dbReference type="EMBL" id="MEUG01000001">
    <property type="protein sequence ID" value="OGC28412.1"/>
    <property type="molecule type" value="Genomic_DNA"/>
</dbReference>
<evidence type="ECO:0000256" key="1">
    <source>
        <dbReference type="SAM" id="Phobius"/>
    </source>
</evidence>
<keyword evidence="1" id="KW-0812">Transmembrane</keyword>
<dbReference type="CDD" id="cd00130">
    <property type="entry name" value="PAS"/>
    <property type="match status" value="1"/>
</dbReference>
<dbReference type="InterPro" id="IPR035965">
    <property type="entry name" value="PAS-like_dom_sf"/>
</dbReference>
<sequence length="344" mass="39723">MYFPYFELAASLFILLLAFEIWTRHYENQLARFFSFFALAAFLCAILTYSYRIAFTLDIARDINRISALLWVFIFPIFTHFAILFAKKDSLFKNPYNYLWLYLPPSIIGLFFLFTDLMYQRYEIQNIGIVSQPSGLYWLFILEALVYFSLGVGLLYWYSRVAPQKTEKDQAYLIAFGATLSFLVGLVTDFVSPLLLGYRFFPPTLIFDLAVMNFFIFIAMRSYSLFAISPSLAADDIIETMPDALIVTDLDGCVIFMNEEAKKILHASGINVCHVISTLFKKPADYEKLYDEVVRKKQLIERFEAELKDPLGETLPSLINARLLRVRGFGETIGIVFVIRDIRG</sequence>
<reference evidence="4 5" key="1">
    <citation type="journal article" date="2016" name="Nat. Commun.">
        <title>Thousands of microbial genomes shed light on interconnected biogeochemical processes in an aquifer system.</title>
        <authorList>
            <person name="Anantharaman K."/>
            <person name="Brown C.T."/>
            <person name="Hug L.A."/>
            <person name="Sharon I."/>
            <person name="Castelle C.J."/>
            <person name="Probst A.J."/>
            <person name="Thomas B.C."/>
            <person name="Singh A."/>
            <person name="Wilkins M.J."/>
            <person name="Karaoz U."/>
            <person name="Brodie E.L."/>
            <person name="Williams K.H."/>
            <person name="Hubbard S.S."/>
            <person name="Banfield J.F."/>
        </authorList>
    </citation>
    <scope>NUCLEOTIDE SEQUENCE [LARGE SCALE GENOMIC DNA]</scope>
</reference>
<protein>
    <recommendedName>
        <fullName evidence="6">PAS domain-containing protein</fullName>
    </recommendedName>
</protein>
<dbReference type="InterPro" id="IPR031621">
    <property type="entry name" value="HisKA_7TM"/>
</dbReference>
<accession>A0A1F4T6P4</accession>
<organism evidence="4 5">
    <name type="scientific">candidate division WOR-1 bacterium RIFOXYC12_FULL_54_18</name>
    <dbReference type="NCBI Taxonomy" id="1802584"/>
    <lineage>
        <taxon>Bacteria</taxon>
        <taxon>Bacillati</taxon>
        <taxon>Saganbacteria</taxon>
    </lineage>
</organism>
<keyword evidence="1" id="KW-0472">Membrane</keyword>
<feature type="transmembrane region" description="Helical" evidence="1">
    <location>
        <begin position="34"/>
        <end position="54"/>
    </location>
</feature>